<dbReference type="PANTHER" id="PTHR30105:SF2">
    <property type="entry name" value="DIVERGENT POLYSACCHARIDE DEACETYLASE SUPERFAMILY"/>
    <property type="match status" value="1"/>
</dbReference>
<organism evidence="2 3">
    <name type="scientific">Thermanaerovibrio acidaminovorans (strain ATCC 49978 / DSM 6589 / Su883)</name>
    <name type="common">Selenomonas acidaminovorans</name>
    <dbReference type="NCBI Taxonomy" id="525903"/>
    <lineage>
        <taxon>Bacteria</taxon>
        <taxon>Thermotogati</taxon>
        <taxon>Synergistota</taxon>
        <taxon>Synergistia</taxon>
        <taxon>Synergistales</taxon>
        <taxon>Synergistaceae</taxon>
        <taxon>Thermanaerovibrio</taxon>
    </lineage>
</organism>
<dbReference type="SUPFAM" id="SSF88713">
    <property type="entry name" value="Glycoside hydrolase/deacetylase"/>
    <property type="match status" value="1"/>
</dbReference>
<dbReference type="Gene3D" id="3.20.20.370">
    <property type="entry name" value="Glycoside hydrolase/deacetylase"/>
    <property type="match status" value="1"/>
</dbReference>
<name>D1B8X4_THEAS</name>
<evidence type="ECO:0000313" key="2">
    <source>
        <dbReference type="EMBL" id="ACZ18727.1"/>
    </source>
</evidence>
<accession>D1B8X4</accession>
<keyword evidence="3" id="KW-1185">Reference proteome</keyword>
<dbReference type="InterPro" id="IPR011330">
    <property type="entry name" value="Glyco_hydro/deAcase_b/a-brl"/>
</dbReference>
<gene>
    <name evidence="2" type="ordered locus">Taci_0491</name>
</gene>
<dbReference type="STRING" id="525903.Taci_0491"/>
<dbReference type="KEGG" id="tai:Taci_0491"/>
<sequence>MRLSRWGLWALVLVALGVGLWSMGIASRSPMPGPLEKMVSADLTGEEPPAEAPGTPPEAPPSGEGRVEGTPKGDEPQGHPKAGLKRPPVERPALPGGRGRPWLAIVVDDMGYDLSAARRLAALRIPMTWAIIPGAPRASQVAEIARAHGIPYLVHLPMQALSDPDGGESVIHVGMDAKDMRARVRRAFDSLPGAVGVNNHRGSAATSDSKTMGDFVKVLAELRPGWFFLDSATSPRSVARKEALRRGIRSLRNGYFIDSVPGREDRALAAAVKGALKSGGAVAIGHPRPGTLEALSRLAAGRAELPVRLVALPEAMGDSGGGEAR</sequence>
<dbReference type="CDD" id="cd10936">
    <property type="entry name" value="CE4_DAC2"/>
    <property type="match status" value="1"/>
</dbReference>
<dbReference type="HOGENOM" id="CLU_041643_1_0_0"/>
<dbReference type="EnsemblBacteria" id="ACZ18727">
    <property type="protein sequence ID" value="ACZ18727"/>
    <property type="gene ID" value="Taci_0491"/>
</dbReference>
<feature type="compositionally biased region" description="Pro residues" evidence="1">
    <location>
        <begin position="50"/>
        <end position="60"/>
    </location>
</feature>
<protein>
    <recommendedName>
        <fullName evidence="4">Divergent polysaccharide deacetylase family protein</fullName>
    </recommendedName>
</protein>
<dbReference type="Pfam" id="PF04748">
    <property type="entry name" value="Polysacc_deac_2"/>
    <property type="match status" value="1"/>
</dbReference>
<evidence type="ECO:0000256" key="1">
    <source>
        <dbReference type="SAM" id="MobiDB-lite"/>
    </source>
</evidence>
<evidence type="ECO:0000313" key="3">
    <source>
        <dbReference type="Proteomes" id="UP000002030"/>
    </source>
</evidence>
<dbReference type="OrthoDB" id="9784811at2"/>
<feature type="compositionally biased region" description="Basic and acidic residues" evidence="1">
    <location>
        <begin position="65"/>
        <end position="78"/>
    </location>
</feature>
<evidence type="ECO:0008006" key="4">
    <source>
        <dbReference type="Google" id="ProtNLM"/>
    </source>
</evidence>
<dbReference type="PANTHER" id="PTHR30105">
    <property type="entry name" value="UNCHARACTERIZED YIBQ-RELATED"/>
    <property type="match status" value="1"/>
</dbReference>
<dbReference type="GO" id="GO:0005975">
    <property type="term" value="P:carbohydrate metabolic process"/>
    <property type="evidence" value="ECO:0007669"/>
    <property type="project" value="InterPro"/>
</dbReference>
<dbReference type="eggNOG" id="COG2861">
    <property type="taxonomic scope" value="Bacteria"/>
</dbReference>
<dbReference type="InterPro" id="IPR006837">
    <property type="entry name" value="Divergent_DAC"/>
</dbReference>
<dbReference type="Proteomes" id="UP000002030">
    <property type="component" value="Chromosome"/>
</dbReference>
<dbReference type="EMBL" id="CP001818">
    <property type="protein sequence ID" value="ACZ18727.1"/>
    <property type="molecule type" value="Genomic_DNA"/>
</dbReference>
<proteinExistence type="predicted"/>
<feature type="region of interest" description="Disordered" evidence="1">
    <location>
        <begin position="36"/>
        <end position="95"/>
    </location>
</feature>
<dbReference type="AlphaFoldDB" id="D1B8X4"/>
<dbReference type="RefSeq" id="WP_012869243.1">
    <property type="nucleotide sequence ID" value="NC_013522.1"/>
</dbReference>
<reference evidence="2 3" key="1">
    <citation type="journal article" date="2009" name="Stand. Genomic Sci.">
        <title>Complete genome sequence of Thermanaerovibrio acidaminovorans type strain (Su883).</title>
        <authorList>
            <person name="Chovatia M."/>
            <person name="Sikorski J."/>
            <person name="Schroder M."/>
            <person name="Lapidus A."/>
            <person name="Nolan M."/>
            <person name="Tice H."/>
            <person name="Glavina Del Rio T."/>
            <person name="Copeland A."/>
            <person name="Cheng J.F."/>
            <person name="Lucas S."/>
            <person name="Chen F."/>
            <person name="Bruce D."/>
            <person name="Goodwin L."/>
            <person name="Pitluck S."/>
            <person name="Ivanova N."/>
            <person name="Mavromatis K."/>
            <person name="Ovchinnikova G."/>
            <person name="Pati A."/>
            <person name="Chen A."/>
            <person name="Palaniappan K."/>
            <person name="Land M."/>
            <person name="Hauser L."/>
            <person name="Chang Y.J."/>
            <person name="Jeffries C.D."/>
            <person name="Chain P."/>
            <person name="Saunders E."/>
            <person name="Detter J.C."/>
            <person name="Brettin T."/>
            <person name="Rohde M."/>
            <person name="Goker M."/>
            <person name="Spring S."/>
            <person name="Bristow J."/>
            <person name="Markowitz V."/>
            <person name="Hugenholtz P."/>
            <person name="Kyrpides N.C."/>
            <person name="Klenk H.P."/>
            <person name="Eisen J.A."/>
        </authorList>
    </citation>
    <scope>NUCLEOTIDE SEQUENCE [LARGE SCALE GENOMIC DNA]</scope>
    <source>
        <strain evidence="3">ATCC 49978 / DSM 6589 / Su883</strain>
    </source>
</reference>